<name>A0AC60Q3D0_IXOPE</name>
<keyword evidence="2" id="KW-1185">Reference proteome</keyword>
<comment type="caution">
    <text evidence="1">The sequence shown here is derived from an EMBL/GenBank/DDBJ whole genome shotgun (WGS) entry which is preliminary data.</text>
</comment>
<reference evidence="1 2" key="1">
    <citation type="journal article" date="2020" name="Cell">
        <title>Large-Scale Comparative Analyses of Tick Genomes Elucidate Their Genetic Diversity and Vector Capacities.</title>
        <authorList>
            <consortium name="Tick Genome and Microbiome Consortium (TIGMIC)"/>
            <person name="Jia N."/>
            <person name="Wang J."/>
            <person name="Shi W."/>
            <person name="Du L."/>
            <person name="Sun Y."/>
            <person name="Zhan W."/>
            <person name="Jiang J.F."/>
            <person name="Wang Q."/>
            <person name="Zhang B."/>
            <person name="Ji P."/>
            <person name="Bell-Sakyi L."/>
            <person name="Cui X.M."/>
            <person name="Yuan T.T."/>
            <person name="Jiang B.G."/>
            <person name="Yang W.F."/>
            <person name="Lam T.T."/>
            <person name="Chang Q.C."/>
            <person name="Ding S.J."/>
            <person name="Wang X.J."/>
            <person name="Zhu J.G."/>
            <person name="Ruan X.D."/>
            <person name="Zhao L."/>
            <person name="Wei J.T."/>
            <person name="Ye R.Z."/>
            <person name="Que T.C."/>
            <person name="Du C.H."/>
            <person name="Zhou Y.H."/>
            <person name="Cheng J.X."/>
            <person name="Dai P.F."/>
            <person name="Guo W.B."/>
            <person name="Han X.H."/>
            <person name="Huang E.J."/>
            <person name="Li L.F."/>
            <person name="Wei W."/>
            <person name="Gao Y.C."/>
            <person name="Liu J.Z."/>
            <person name="Shao H.Z."/>
            <person name="Wang X."/>
            <person name="Wang C.C."/>
            <person name="Yang T.C."/>
            <person name="Huo Q.B."/>
            <person name="Li W."/>
            <person name="Chen H.Y."/>
            <person name="Chen S.E."/>
            <person name="Zhou L.G."/>
            <person name="Ni X.B."/>
            <person name="Tian J.H."/>
            <person name="Sheng Y."/>
            <person name="Liu T."/>
            <person name="Pan Y.S."/>
            <person name="Xia L.Y."/>
            <person name="Li J."/>
            <person name="Zhao F."/>
            <person name="Cao W.C."/>
        </authorList>
    </citation>
    <scope>NUCLEOTIDE SEQUENCE [LARGE SCALE GENOMIC DNA]</scope>
    <source>
        <strain evidence="1">Iper-2018</strain>
    </source>
</reference>
<sequence>MNHVWILRLHSLSAKQKLVDAKELTIKGGRCLVIDPANTAVKLKLHWVPYDVPNGQVKKELERYGKVSDITRDLFREKGFEAVESNTRTVRLTLKEGQTVDSLPHEIRVDGCKVLVVFARTSPALCLHCRRKGHIRRDCRVPRCTDCHRCGHEEEDCVKTYASMVRDRNADDQSDFIMDDAEAEEVVGASTQTTLQLNEGDRSAAEAVASQLASAPATSKSECVPQGPGVEGEKTAEPSCQEQVPFQRAAGPAKDSNDDEGGRDPASDVSVTDVEMGEVVKRLRDPVSFLGDSAAAETGTQLWLRTGPKKIRVNVKSRVTGDDNRTPYPLGDRVESLGRSYAGVTKMMFIVVAIFALCWMPYQTYNILNEIYPKINDYEPGLTSRHSWPGGPESAQGLDVGPRERSEGAAKKPGGPGKGPKAYRYINVIWFCCHWLAMSNSCYNPFIYAIYSERFSAEFNSRIRCCIRRPPEELVYGHSSIMTQLSVRLQS</sequence>
<gene>
    <name evidence="1" type="ORF">HPB47_025207</name>
</gene>
<organism evidence="1 2">
    <name type="scientific">Ixodes persulcatus</name>
    <name type="common">Taiga tick</name>
    <dbReference type="NCBI Taxonomy" id="34615"/>
    <lineage>
        <taxon>Eukaryota</taxon>
        <taxon>Metazoa</taxon>
        <taxon>Ecdysozoa</taxon>
        <taxon>Arthropoda</taxon>
        <taxon>Chelicerata</taxon>
        <taxon>Arachnida</taxon>
        <taxon>Acari</taxon>
        <taxon>Parasitiformes</taxon>
        <taxon>Ixodida</taxon>
        <taxon>Ixodoidea</taxon>
        <taxon>Ixodidae</taxon>
        <taxon>Ixodinae</taxon>
        <taxon>Ixodes</taxon>
    </lineage>
</organism>
<evidence type="ECO:0000313" key="2">
    <source>
        <dbReference type="Proteomes" id="UP000805193"/>
    </source>
</evidence>
<proteinExistence type="predicted"/>
<evidence type="ECO:0000313" key="1">
    <source>
        <dbReference type="EMBL" id="KAG0427764.1"/>
    </source>
</evidence>
<dbReference type="EMBL" id="JABSTQ010009593">
    <property type="protein sequence ID" value="KAG0427764.1"/>
    <property type="molecule type" value="Genomic_DNA"/>
</dbReference>
<protein>
    <submittedName>
        <fullName evidence="1">Uncharacterized protein</fullName>
    </submittedName>
</protein>
<dbReference type="Proteomes" id="UP000805193">
    <property type="component" value="Unassembled WGS sequence"/>
</dbReference>
<accession>A0AC60Q3D0</accession>